<dbReference type="GO" id="GO:0003676">
    <property type="term" value="F:nucleic acid binding"/>
    <property type="evidence" value="ECO:0007669"/>
    <property type="project" value="InterPro"/>
</dbReference>
<dbReference type="InterPro" id="IPR029063">
    <property type="entry name" value="SAM-dependent_MTases_sf"/>
</dbReference>
<dbReference type="Pfam" id="PF05175">
    <property type="entry name" value="MTS"/>
    <property type="match status" value="1"/>
</dbReference>
<dbReference type="GO" id="GO:0016430">
    <property type="term" value="F:tRNA (adenine-N6)-methyltransferase activity"/>
    <property type="evidence" value="ECO:0007669"/>
    <property type="project" value="UniProtKB-UniRule"/>
</dbReference>
<evidence type="ECO:0000313" key="9">
    <source>
        <dbReference type="Proteomes" id="UP000321362"/>
    </source>
</evidence>
<dbReference type="InterPro" id="IPR007848">
    <property type="entry name" value="Small_mtfrase_dom"/>
</dbReference>
<dbReference type="GO" id="GO:0005737">
    <property type="term" value="C:cytoplasm"/>
    <property type="evidence" value="ECO:0007669"/>
    <property type="project" value="UniProtKB-SubCell"/>
</dbReference>
<dbReference type="KEGG" id="mgk:FSB76_27195"/>
<evidence type="ECO:0000256" key="6">
    <source>
        <dbReference type="HAMAP-Rule" id="MF_01872"/>
    </source>
</evidence>
<dbReference type="PANTHER" id="PTHR47739">
    <property type="entry name" value="TRNA1(VAL) (ADENINE(37)-N6)-METHYLTRANSFERASE"/>
    <property type="match status" value="1"/>
</dbReference>
<evidence type="ECO:0000256" key="4">
    <source>
        <dbReference type="ARBA" id="ARBA00022691"/>
    </source>
</evidence>
<dbReference type="PROSITE" id="PS00092">
    <property type="entry name" value="N6_MTASE"/>
    <property type="match status" value="1"/>
</dbReference>
<comment type="similarity">
    <text evidence="6">Belongs to the methyltransferase superfamily. tRNA (adenine-N(6)-)-methyltransferase family.</text>
</comment>
<dbReference type="InterPro" id="IPR050210">
    <property type="entry name" value="tRNA_Adenine-N(6)_MTase"/>
</dbReference>
<name>A0A5B8W7J9_9SPHI</name>
<dbReference type="Gene3D" id="3.40.50.150">
    <property type="entry name" value="Vaccinia Virus protein VP39"/>
    <property type="match status" value="1"/>
</dbReference>
<dbReference type="InterPro" id="IPR002052">
    <property type="entry name" value="DNA_methylase_N6_adenine_CS"/>
</dbReference>
<sequence>MFHFKQFSVDQSGCAMKINTDGVLLGALATADNPQSISDIGTGTGVIALMLAQRFANAQIDAVEIDESAAETAERNFKNSQFADRLRVYPSGFKEFFEGHPGSKYDLIVSNPPFYINSLLSPGAKKNQAKHAGEGFFKELIQSVSVHLTANGGCWLVLPPDTADMVKALAAQNGLHLQKAVKIRSFEKDEPHREIVVLGFQEIAAEITTLTIYKEVNVYSEEYRQVLKPYFLAF</sequence>
<comment type="catalytic activity">
    <reaction evidence="6">
        <text>adenosine(37) in tRNA1(Val) + S-adenosyl-L-methionine = N(6)-methyladenosine(37) in tRNA1(Val) + S-adenosyl-L-homocysteine + H(+)</text>
        <dbReference type="Rhea" id="RHEA:43160"/>
        <dbReference type="Rhea" id="RHEA-COMP:10369"/>
        <dbReference type="Rhea" id="RHEA-COMP:10370"/>
        <dbReference type="ChEBI" id="CHEBI:15378"/>
        <dbReference type="ChEBI" id="CHEBI:57856"/>
        <dbReference type="ChEBI" id="CHEBI:59789"/>
        <dbReference type="ChEBI" id="CHEBI:74411"/>
        <dbReference type="ChEBI" id="CHEBI:74449"/>
        <dbReference type="EC" id="2.1.1.223"/>
    </reaction>
</comment>
<organism evidence="8 9">
    <name type="scientific">Mucilaginibacter ginsenosidivorax</name>
    <dbReference type="NCBI Taxonomy" id="862126"/>
    <lineage>
        <taxon>Bacteria</taxon>
        <taxon>Pseudomonadati</taxon>
        <taxon>Bacteroidota</taxon>
        <taxon>Sphingobacteriia</taxon>
        <taxon>Sphingobacteriales</taxon>
        <taxon>Sphingobacteriaceae</taxon>
        <taxon>Mucilaginibacter</taxon>
    </lineage>
</organism>
<evidence type="ECO:0000256" key="3">
    <source>
        <dbReference type="ARBA" id="ARBA00022679"/>
    </source>
</evidence>
<dbReference type="GO" id="GO:0008033">
    <property type="term" value="P:tRNA processing"/>
    <property type="evidence" value="ECO:0007669"/>
    <property type="project" value="UniProtKB-UniRule"/>
</dbReference>
<proteinExistence type="inferred from homology"/>
<comment type="function">
    <text evidence="6">Specifically methylates the adenine in position 37 of tRNA(1)(Val) (anticodon cmo5UAC).</text>
</comment>
<evidence type="ECO:0000256" key="5">
    <source>
        <dbReference type="ARBA" id="ARBA00022694"/>
    </source>
</evidence>
<evidence type="ECO:0000256" key="2">
    <source>
        <dbReference type="ARBA" id="ARBA00022603"/>
    </source>
</evidence>
<dbReference type="InterPro" id="IPR022882">
    <property type="entry name" value="tRNA_adenine-N6_MeTrfase"/>
</dbReference>
<keyword evidence="1 6" id="KW-0963">Cytoplasm</keyword>
<dbReference type="EMBL" id="CP042437">
    <property type="protein sequence ID" value="QEC79457.1"/>
    <property type="molecule type" value="Genomic_DNA"/>
</dbReference>
<keyword evidence="2 6" id="KW-0489">Methyltransferase</keyword>
<reference evidence="8 9" key="1">
    <citation type="journal article" date="2013" name="J. Microbiol.">
        <title>Mucilaginibacter ginsenosidivorax sp. nov., with ginsenoside converting activity isolated from sediment.</title>
        <authorList>
            <person name="Kim J.K."/>
            <person name="Choi T.E."/>
            <person name="Liu Q.M."/>
            <person name="Park H.Y."/>
            <person name="Yi T.H."/>
            <person name="Yoon M.H."/>
            <person name="Kim S.C."/>
            <person name="Im W.T."/>
        </authorList>
    </citation>
    <scope>NUCLEOTIDE SEQUENCE [LARGE SCALE GENOMIC DNA]</scope>
    <source>
        <strain evidence="8 9">KHI28</strain>
    </source>
</reference>
<dbReference type="RefSeq" id="WP_147059072.1">
    <property type="nucleotide sequence ID" value="NZ_CP042437.1"/>
</dbReference>
<keyword evidence="5 6" id="KW-0819">tRNA processing</keyword>
<evidence type="ECO:0000259" key="7">
    <source>
        <dbReference type="Pfam" id="PF05175"/>
    </source>
</evidence>
<gene>
    <name evidence="8" type="ORF">FSB76_27195</name>
</gene>
<dbReference type="AlphaFoldDB" id="A0A5B8W7J9"/>
<dbReference type="EC" id="2.1.1.223" evidence="6"/>
<keyword evidence="4 6" id="KW-0949">S-adenosyl-L-methionine</keyword>
<dbReference type="OrthoDB" id="5383291at2"/>
<accession>A0A5B8W7J9</accession>
<dbReference type="CDD" id="cd02440">
    <property type="entry name" value="AdoMet_MTases"/>
    <property type="match status" value="1"/>
</dbReference>
<evidence type="ECO:0000313" key="8">
    <source>
        <dbReference type="EMBL" id="QEC79457.1"/>
    </source>
</evidence>
<dbReference type="Proteomes" id="UP000321362">
    <property type="component" value="Chromosome"/>
</dbReference>
<keyword evidence="9" id="KW-1185">Reference proteome</keyword>
<dbReference type="HAMAP" id="MF_01872">
    <property type="entry name" value="tRNA_methyltr_YfiC"/>
    <property type="match status" value="1"/>
</dbReference>
<keyword evidence="3 6" id="KW-0808">Transferase</keyword>
<dbReference type="SUPFAM" id="SSF53335">
    <property type="entry name" value="S-adenosyl-L-methionine-dependent methyltransferases"/>
    <property type="match status" value="1"/>
</dbReference>
<evidence type="ECO:0000256" key="1">
    <source>
        <dbReference type="ARBA" id="ARBA00022490"/>
    </source>
</evidence>
<protein>
    <recommendedName>
        <fullName evidence="6">tRNA1(Val) (adenine(37)-N6)-methyltransferase</fullName>
        <ecNumber evidence="6">2.1.1.223</ecNumber>
    </recommendedName>
    <alternativeName>
        <fullName evidence="6">tRNA m6A37 methyltransferase</fullName>
    </alternativeName>
</protein>
<dbReference type="PANTHER" id="PTHR47739:SF1">
    <property type="entry name" value="TRNA1(VAL) (ADENINE(37)-N6)-METHYLTRANSFERASE"/>
    <property type="match status" value="1"/>
</dbReference>
<comment type="subcellular location">
    <subcellularLocation>
        <location evidence="6">Cytoplasm</location>
    </subcellularLocation>
</comment>
<feature type="domain" description="Methyltransferase small" evidence="7">
    <location>
        <begin position="23"/>
        <end position="157"/>
    </location>
</feature>
<dbReference type="GO" id="GO:0032259">
    <property type="term" value="P:methylation"/>
    <property type="evidence" value="ECO:0007669"/>
    <property type="project" value="UniProtKB-KW"/>
</dbReference>